<dbReference type="GO" id="GO:0019899">
    <property type="term" value="F:enzyme binding"/>
    <property type="evidence" value="ECO:0007669"/>
    <property type="project" value="UniProtKB-ARBA"/>
</dbReference>
<dbReference type="InterPro" id="IPR008737">
    <property type="entry name" value="DUF1758"/>
</dbReference>
<reference evidence="3 4" key="2">
    <citation type="submission" date="2018-11" db="EMBL/GenBank/DDBJ databases">
        <authorList>
            <consortium name="Pathogen Informatics"/>
        </authorList>
    </citation>
    <scope>NUCLEOTIDE SEQUENCE [LARGE SCALE GENOMIC DNA]</scope>
</reference>
<dbReference type="GO" id="GO:0003676">
    <property type="term" value="F:nucleic acid binding"/>
    <property type="evidence" value="ECO:0007669"/>
    <property type="project" value="InterPro"/>
</dbReference>
<dbReference type="InterPro" id="IPR036875">
    <property type="entry name" value="Znf_CCHC_sf"/>
</dbReference>
<organism evidence="5">
    <name type="scientific">Gongylonema pulchrum</name>
    <dbReference type="NCBI Taxonomy" id="637853"/>
    <lineage>
        <taxon>Eukaryota</taxon>
        <taxon>Metazoa</taxon>
        <taxon>Ecdysozoa</taxon>
        <taxon>Nematoda</taxon>
        <taxon>Chromadorea</taxon>
        <taxon>Rhabditida</taxon>
        <taxon>Spirurina</taxon>
        <taxon>Spiruromorpha</taxon>
        <taxon>Spiruroidea</taxon>
        <taxon>Gongylonematidae</taxon>
        <taxon>Gongylonema</taxon>
    </lineage>
</organism>
<dbReference type="WBParaSite" id="GPUH_0002594201-mRNA-1">
    <property type="protein sequence ID" value="GPUH_0002594201-mRNA-1"/>
    <property type="gene ID" value="GPUH_0002594201"/>
</dbReference>
<accession>A0A183EY71</accession>
<keyword evidence="1" id="KW-0862">Zinc</keyword>
<keyword evidence="1" id="KW-0479">Metal-binding</keyword>
<dbReference type="InterPro" id="IPR001878">
    <property type="entry name" value="Znf_CCHC"/>
</dbReference>
<evidence type="ECO:0000313" key="5">
    <source>
        <dbReference type="WBParaSite" id="GPUH_0002594201-mRNA-1"/>
    </source>
</evidence>
<reference evidence="5" key="1">
    <citation type="submission" date="2016-06" db="UniProtKB">
        <authorList>
            <consortium name="WormBaseParasite"/>
        </authorList>
    </citation>
    <scope>IDENTIFICATION</scope>
</reference>
<dbReference type="PROSITE" id="PS50158">
    <property type="entry name" value="ZF_CCHC"/>
    <property type="match status" value="1"/>
</dbReference>
<proteinExistence type="predicted"/>
<dbReference type="PANTHER" id="PTHR47331">
    <property type="entry name" value="PHD-TYPE DOMAIN-CONTAINING PROTEIN"/>
    <property type="match status" value="1"/>
</dbReference>
<dbReference type="Proteomes" id="UP000271098">
    <property type="component" value="Unassembled WGS sequence"/>
</dbReference>
<evidence type="ECO:0000256" key="1">
    <source>
        <dbReference type="PROSITE-ProRule" id="PRU00047"/>
    </source>
</evidence>
<evidence type="ECO:0000259" key="2">
    <source>
        <dbReference type="PROSITE" id="PS50158"/>
    </source>
</evidence>
<keyword evidence="1" id="KW-0863">Zinc-finger</keyword>
<dbReference type="SMART" id="SM00343">
    <property type="entry name" value="ZnF_C2HC"/>
    <property type="match status" value="2"/>
</dbReference>
<evidence type="ECO:0000313" key="3">
    <source>
        <dbReference type="EMBL" id="VDN44846.1"/>
    </source>
</evidence>
<dbReference type="AlphaFoldDB" id="A0A183EY71"/>
<dbReference type="Gene3D" id="4.10.60.10">
    <property type="entry name" value="Zinc finger, CCHC-type"/>
    <property type="match status" value="1"/>
</dbReference>
<dbReference type="PANTHER" id="PTHR47331:SF5">
    <property type="entry name" value="RIBONUCLEASE H"/>
    <property type="match status" value="1"/>
</dbReference>
<protein>
    <submittedName>
        <fullName evidence="5">CCHC-type domain-containing protein</fullName>
    </submittedName>
</protein>
<sequence length="305" mass="35024">MEDRSELKNTSALSALTSNGKMCGKNAALTPRCAFCSADHWSDKCLKFTTLEQRRNRAREVKACYKCLRRGHIAKDCREQRGCYRCKRPHHVAFCRQFLQRKEKAKVTVGIYLKTGIMEKIECNTMQRLNQKMQAVTVSAHEVKELWKGKTEDWKRKELEPDMLIGIDYFFKFVRPQEMHNLKSGFLLLDTPVGYMLAGKGTLEGTVGDASESNQMNTVQVYSVCNEQESPADPVNQFWKLELLGIEESSSETDDEAALKQFKRNIKWVNGRYSVRLPWKTADPHLPSNFGLAFGRLRSLLTKLQ</sequence>
<evidence type="ECO:0000313" key="4">
    <source>
        <dbReference type="Proteomes" id="UP000271098"/>
    </source>
</evidence>
<dbReference type="GO" id="GO:0008270">
    <property type="term" value="F:zinc ion binding"/>
    <property type="evidence" value="ECO:0007669"/>
    <property type="project" value="UniProtKB-KW"/>
</dbReference>
<name>A0A183EY71_9BILA</name>
<feature type="domain" description="CCHC-type" evidence="2">
    <location>
        <begin position="64"/>
        <end position="79"/>
    </location>
</feature>
<gene>
    <name evidence="3" type="ORF">GPUH_LOCUS25913</name>
</gene>
<dbReference type="EMBL" id="UYRT01107554">
    <property type="protein sequence ID" value="VDN44846.1"/>
    <property type="molecule type" value="Genomic_DNA"/>
</dbReference>
<dbReference type="OrthoDB" id="5872949at2759"/>
<dbReference type="SUPFAM" id="SSF57756">
    <property type="entry name" value="Retrovirus zinc finger-like domains"/>
    <property type="match status" value="1"/>
</dbReference>
<keyword evidence="4" id="KW-1185">Reference proteome</keyword>
<dbReference type="Pfam" id="PF05585">
    <property type="entry name" value="DUF1758"/>
    <property type="match status" value="1"/>
</dbReference>
<dbReference type="Pfam" id="PF00098">
    <property type="entry name" value="zf-CCHC"/>
    <property type="match status" value="1"/>
</dbReference>